<proteinExistence type="predicted"/>
<evidence type="ECO:0000313" key="1">
    <source>
        <dbReference type="EMBL" id="QSG05520.1"/>
    </source>
</evidence>
<dbReference type="AlphaFoldDB" id="A0A897MTQ9"/>
<reference evidence="1" key="1">
    <citation type="submission" date="2020-11" db="EMBL/GenBank/DDBJ databases">
        <title>Carbohydrate-dependent, anaerobic sulfur respiration: A novel catabolism in halophilic archaea.</title>
        <authorList>
            <person name="Sorokin D.Y."/>
            <person name="Messina E."/>
            <person name="Smedile F."/>
            <person name="La Cono V."/>
            <person name="Hallsworth J.E."/>
            <person name="Yakimov M.M."/>
        </authorList>
    </citation>
    <scope>NUCLEOTIDE SEQUENCE</scope>
    <source>
        <strain evidence="1">HSR12-1</strain>
    </source>
</reference>
<accession>A0A897MTQ9</accession>
<dbReference type="EMBL" id="CP064787">
    <property type="protein sequence ID" value="QSG05520.1"/>
    <property type="molecule type" value="Genomic_DNA"/>
</dbReference>
<gene>
    <name evidence="1" type="ORF">HSR121_1173</name>
</gene>
<sequence length="52" mass="5836">MTVSESGRFSPRRSVQSLHAVFVLQPSNALHGIVRYRAVKAFLEGPMRIQPL</sequence>
<dbReference type="Proteomes" id="UP000663525">
    <property type="component" value="Chromosome"/>
</dbReference>
<protein>
    <submittedName>
        <fullName evidence="1">Uncharacterized protein</fullName>
    </submittedName>
</protein>
<name>A0A897MTQ9_9EURY</name>
<evidence type="ECO:0000313" key="2">
    <source>
        <dbReference type="Proteomes" id="UP000663525"/>
    </source>
</evidence>
<organism evidence="1 2">
    <name type="scientific">Halapricum desulfuricans</name>
    <dbReference type="NCBI Taxonomy" id="2841257"/>
    <lineage>
        <taxon>Archaea</taxon>
        <taxon>Methanobacteriati</taxon>
        <taxon>Methanobacteriota</taxon>
        <taxon>Stenosarchaea group</taxon>
        <taxon>Halobacteria</taxon>
        <taxon>Halobacteriales</taxon>
        <taxon>Haloarculaceae</taxon>
        <taxon>Halapricum</taxon>
    </lineage>
</organism>